<gene>
    <name evidence="3" type="ORF">AA23TX_06475</name>
</gene>
<dbReference type="Proteomes" id="UP000399805">
    <property type="component" value="Unassembled WGS sequence"/>
</dbReference>
<keyword evidence="4" id="KW-1185">Reference proteome</keyword>
<dbReference type="NCBIfam" id="NF041216">
    <property type="entry name" value="CU044_2847_fam"/>
    <property type="match status" value="1"/>
</dbReference>
<evidence type="ECO:0000313" key="4">
    <source>
        <dbReference type="Proteomes" id="UP000399805"/>
    </source>
</evidence>
<sequence length="129" mass="13411">MPDFVRFPLADGGSVVVEVEVEPGLERASVPSGVLRKATTTFEHALSEVRAAAGAALAQFRDLGPDEVELKFGVKLDAQAGAVIARTGLQGQFEVKLKWVRGEATESTEDSAEEAPAASGAAPVPPDVP</sequence>
<reference evidence="3 4" key="1">
    <citation type="submission" date="2019-09" db="EMBL/GenBank/DDBJ databases">
        <authorList>
            <person name="Leyn A S."/>
        </authorList>
    </citation>
    <scope>NUCLEOTIDE SEQUENCE [LARGE SCALE GENOMIC DNA]</scope>
    <source>
        <strain evidence="3">AA231_1</strain>
    </source>
</reference>
<protein>
    <recommendedName>
        <fullName evidence="2">Trypsin-co-occurring domain-containing protein</fullName>
    </recommendedName>
</protein>
<feature type="region of interest" description="Disordered" evidence="1">
    <location>
        <begin position="103"/>
        <end position="129"/>
    </location>
</feature>
<dbReference type="EMBL" id="CABVGP010000002">
    <property type="protein sequence ID" value="VVJ21454.1"/>
    <property type="molecule type" value="Genomic_DNA"/>
</dbReference>
<evidence type="ECO:0000259" key="2">
    <source>
        <dbReference type="Pfam" id="PF19493"/>
    </source>
</evidence>
<evidence type="ECO:0000313" key="3">
    <source>
        <dbReference type="EMBL" id="VVJ21454.1"/>
    </source>
</evidence>
<dbReference type="Pfam" id="PF19493">
    <property type="entry name" value="Trypco1"/>
    <property type="match status" value="1"/>
</dbReference>
<organism evidence="3 4">
    <name type="scientific">Amycolatopsis camponoti</name>
    <dbReference type="NCBI Taxonomy" id="2606593"/>
    <lineage>
        <taxon>Bacteria</taxon>
        <taxon>Bacillati</taxon>
        <taxon>Actinomycetota</taxon>
        <taxon>Actinomycetes</taxon>
        <taxon>Pseudonocardiales</taxon>
        <taxon>Pseudonocardiaceae</taxon>
        <taxon>Amycolatopsis</taxon>
    </lineage>
</organism>
<dbReference type="AlphaFoldDB" id="A0A6I8LTX7"/>
<name>A0A6I8LTX7_9PSEU</name>
<dbReference type="RefSeq" id="WP_155546413.1">
    <property type="nucleotide sequence ID" value="NZ_CABVGP010000002.1"/>
</dbReference>
<feature type="domain" description="Trypsin-co-occurring" evidence="2">
    <location>
        <begin position="7"/>
        <end position="100"/>
    </location>
</feature>
<dbReference type="InterPro" id="IPR045794">
    <property type="entry name" value="Trypco1"/>
</dbReference>
<proteinExistence type="predicted"/>
<evidence type="ECO:0000256" key="1">
    <source>
        <dbReference type="SAM" id="MobiDB-lite"/>
    </source>
</evidence>
<accession>A0A6I8LTX7</accession>